<gene>
    <name evidence="2" type="ORF">HF320_05805</name>
</gene>
<comment type="caution">
    <text evidence="2">The sequence shown here is derived from an EMBL/GenBank/DDBJ whole genome shotgun (WGS) entry which is preliminary data.</text>
</comment>
<feature type="transmembrane region" description="Helical" evidence="1">
    <location>
        <begin position="49"/>
        <end position="71"/>
    </location>
</feature>
<protein>
    <submittedName>
        <fullName evidence="2">Uncharacterized protein</fullName>
    </submittedName>
</protein>
<keyword evidence="3" id="KW-1185">Reference proteome</keyword>
<keyword evidence="1" id="KW-1133">Transmembrane helix</keyword>
<evidence type="ECO:0000256" key="1">
    <source>
        <dbReference type="SAM" id="Phobius"/>
    </source>
</evidence>
<feature type="transmembrane region" description="Helical" evidence="1">
    <location>
        <begin position="77"/>
        <end position="97"/>
    </location>
</feature>
<reference evidence="2 3" key="1">
    <citation type="submission" date="2020-04" db="EMBL/GenBank/DDBJ databases">
        <title>Collinsella sp. KGMB02528 nov., an anaerobic actinobacterium isolated from human feces.</title>
        <authorList>
            <person name="Han K.-I."/>
            <person name="Eom M.K."/>
            <person name="Kim J.-S."/>
            <person name="Lee K.C."/>
            <person name="Suh M.K."/>
            <person name="Park S.-H."/>
            <person name="Lee J.H."/>
            <person name="Kang S.W."/>
            <person name="Park J.-E."/>
            <person name="Oh B.S."/>
            <person name="Yu S.Y."/>
            <person name="Choi S.-H."/>
            <person name="Lee D.H."/>
            <person name="Yoon H."/>
            <person name="Kim B.-Y."/>
            <person name="Lee J.H."/>
            <person name="Lee J.-S."/>
        </authorList>
    </citation>
    <scope>NUCLEOTIDE SEQUENCE [LARGE SCALE GENOMIC DNA]</scope>
    <source>
        <strain evidence="2 3">KGMB02528</strain>
    </source>
</reference>
<dbReference type="RefSeq" id="WP_169277481.1">
    <property type="nucleotide sequence ID" value="NZ_JABBCP010000003.1"/>
</dbReference>
<name>A0A7X9UC80_9ACTN</name>
<keyword evidence="1" id="KW-0812">Transmembrane</keyword>
<feature type="transmembrane region" description="Helical" evidence="1">
    <location>
        <begin position="6"/>
        <end position="24"/>
    </location>
</feature>
<accession>A0A7X9UC80</accession>
<dbReference type="AlphaFoldDB" id="A0A7X9UC80"/>
<evidence type="ECO:0000313" key="3">
    <source>
        <dbReference type="Proteomes" id="UP000546970"/>
    </source>
</evidence>
<keyword evidence="1" id="KW-0472">Membrane</keyword>
<sequence length="105" mass="11214">MQVIQAVFGCIGVIFMILGALLMMRKSPRLNEAFDAAAQARGCESEHQACYEVALFCLEAAFLFVLVSFVASYVATVPAVVGAIAVLVAGLAAGAFATRRRIDWK</sequence>
<dbReference type="EMBL" id="JABBCP010000003">
    <property type="protein sequence ID" value="NMF55839.1"/>
    <property type="molecule type" value="Genomic_DNA"/>
</dbReference>
<dbReference type="Proteomes" id="UP000546970">
    <property type="component" value="Unassembled WGS sequence"/>
</dbReference>
<organism evidence="2 3">
    <name type="scientific">Collinsella acetigenes</name>
    <dbReference type="NCBI Taxonomy" id="2713419"/>
    <lineage>
        <taxon>Bacteria</taxon>
        <taxon>Bacillati</taxon>
        <taxon>Actinomycetota</taxon>
        <taxon>Coriobacteriia</taxon>
        <taxon>Coriobacteriales</taxon>
        <taxon>Coriobacteriaceae</taxon>
        <taxon>Collinsella</taxon>
    </lineage>
</organism>
<proteinExistence type="predicted"/>
<evidence type="ECO:0000313" key="2">
    <source>
        <dbReference type="EMBL" id="NMF55839.1"/>
    </source>
</evidence>